<reference evidence="1" key="2">
    <citation type="journal article" date="2015" name="Data Brief">
        <title>Shoot transcriptome of the giant reed, Arundo donax.</title>
        <authorList>
            <person name="Barrero R.A."/>
            <person name="Guerrero F.D."/>
            <person name="Moolhuijzen P."/>
            <person name="Goolsby J.A."/>
            <person name="Tidwell J."/>
            <person name="Bellgard S.E."/>
            <person name="Bellgard M.I."/>
        </authorList>
    </citation>
    <scope>NUCLEOTIDE SEQUENCE</scope>
    <source>
        <tissue evidence="1">Shoot tissue taken approximately 20 cm above the soil surface</tissue>
    </source>
</reference>
<accession>A0A0A9B960</accession>
<proteinExistence type="predicted"/>
<protein>
    <submittedName>
        <fullName evidence="1">Uncharacterized protein</fullName>
    </submittedName>
</protein>
<reference evidence="1" key="1">
    <citation type="submission" date="2014-09" db="EMBL/GenBank/DDBJ databases">
        <authorList>
            <person name="Magalhaes I.L.F."/>
            <person name="Oliveira U."/>
            <person name="Santos F.R."/>
            <person name="Vidigal T.H.D.A."/>
            <person name="Brescovit A.D."/>
            <person name="Santos A.J."/>
        </authorList>
    </citation>
    <scope>NUCLEOTIDE SEQUENCE</scope>
    <source>
        <tissue evidence="1">Shoot tissue taken approximately 20 cm above the soil surface</tissue>
    </source>
</reference>
<name>A0A0A9B960_ARUDO</name>
<organism evidence="1">
    <name type="scientific">Arundo donax</name>
    <name type="common">Giant reed</name>
    <name type="synonym">Donax arundinaceus</name>
    <dbReference type="NCBI Taxonomy" id="35708"/>
    <lineage>
        <taxon>Eukaryota</taxon>
        <taxon>Viridiplantae</taxon>
        <taxon>Streptophyta</taxon>
        <taxon>Embryophyta</taxon>
        <taxon>Tracheophyta</taxon>
        <taxon>Spermatophyta</taxon>
        <taxon>Magnoliopsida</taxon>
        <taxon>Liliopsida</taxon>
        <taxon>Poales</taxon>
        <taxon>Poaceae</taxon>
        <taxon>PACMAD clade</taxon>
        <taxon>Arundinoideae</taxon>
        <taxon>Arundineae</taxon>
        <taxon>Arundo</taxon>
    </lineage>
</organism>
<sequence length="28" mass="3332">MLIRHIDMILQFNPSKVQTPGDDDQKKY</sequence>
<evidence type="ECO:0000313" key="1">
    <source>
        <dbReference type="EMBL" id="JAD58683.1"/>
    </source>
</evidence>
<dbReference type="EMBL" id="GBRH01239212">
    <property type="protein sequence ID" value="JAD58683.1"/>
    <property type="molecule type" value="Transcribed_RNA"/>
</dbReference>
<dbReference type="AlphaFoldDB" id="A0A0A9B960"/>